<organism evidence="2 3">
    <name type="scientific">Caldalkalibacillus horti</name>
    <dbReference type="NCBI Taxonomy" id="77523"/>
    <lineage>
        <taxon>Bacteria</taxon>
        <taxon>Bacillati</taxon>
        <taxon>Bacillota</taxon>
        <taxon>Bacilli</taxon>
        <taxon>Bacillales</taxon>
        <taxon>Bacillaceae</taxon>
        <taxon>Caldalkalibacillus</taxon>
    </lineage>
</organism>
<dbReference type="EMBL" id="JAUSTY010000001">
    <property type="protein sequence ID" value="MDQ0164120.1"/>
    <property type="molecule type" value="Genomic_DNA"/>
</dbReference>
<dbReference type="Proteomes" id="UP001235840">
    <property type="component" value="Unassembled WGS sequence"/>
</dbReference>
<keyword evidence="1" id="KW-0472">Membrane</keyword>
<comment type="caution">
    <text evidence="2">The sequence shown here is derived from an EMBL/GenBank/DDBJ whole genome shotgun (WGS) entry which is preliminary data.</text>
</comment>
<proteinExistence type="predicted"/>
<evidence type="ECO:0008006" key="4">
    <source>
        <dbReference type="Google" id="ProtNLM"/>
    </source>
</evidence>
<dbReference type="Pfam" id="PF14141">
    <property type="entry name" value="YqzM"/>
    <property type="match status" value="1"/>
</dbReference>
<accession>A0ABT9VTB2</accession>
<reference evidence="2 3" key="1">
    <citation type="submission" date="2023-07" db="EMBL/GenBank/DDBJ databases">
        <title>Genomic Encyclopedia of Type Strains, Phase IV (KMG-IV): sequencing the most valuable type-strain genomes for metagenomic binning, comparative biology and taxonomic classification.</title>
        <authorList>
            <person name="Goeker M."/>
        </authorList>
    </citation>
    <scope>NUCLEOTIDE SEQUENCE [LARGE SCALE GENOMIC DNA]</scope>
    <source>
        <strain evidence="2 3">DSM 12751</strain>
    </source>
</reference>
<dbReference type="InterPro" id="IPR025416">
    <property type="entry name" value="YqzM"/>
</dbReference>
<protein>
    <recommendedName>
        <fullName evidence="4">YqzM family protein</fullName>
    </recommendedName>
</protein>
<gene>
    <name evidence="2" type="ORF">J2S11_000019</name>
</gene>
<keyword evidence="1" id="KW-1133">Transmembrane helix</keyword>
<feature type="transmembrane region" description="Helical" evidence="1">
    <location>
        <begin position="20"/>
        <end position="42"/>
    </location>
</feature>
<keyword evidence="1" id="KW-0812">Transmembrane</keyword>
<name>A0ABT9VTB2_9BACI</name>
<evidence type="ECO:0000313" key="2">
    <source>
        <dbReference type="EMBL" id="MDQ0164120.1"/>
    </source>
</evidence>
<evidence type="ECO:0000256" key="1">
    <source>
        <dbReference type="SAM" id="Phobius"/>
    </source>
</evidence>
<keyword evidence="3" id="KW-1185">Reference proteome</keyword>
<evidence type="ECO:0000313" key="3">
    <source>
        <dbReference type="Proteomes" id="UP001235840"/>
    </source>
</evidence>
<sequence>MSNEFEKVKDNRNDFIDSAVAFVVATGFFLTVFLIFTVFGVIKDFQ</sequence>
<dbReference type="RefSeq" id="WP_307389268.1">
    <property type="nucleotide sequence ID" value="NZ_BAAADK010000009.1"/>
</dbReference>